<keyword evidence="1" id="KW-1133">Transmembrane helix</keyword>
<protein>
    <recommendedName>
        <fullName evidence="4">Transmembrane protein</fullName>
    </recommendedName>
</protein>
<evidence type="ECO:0000313" key="2">
    <source>
        <dbReference type="EMBL" id="BCX88720.1"/>
    </source>
</evidence>
<feature type="transmembrane region" description="Helical" evidence="1">
    <location>
        <begin position="49"/>
        <end position="69"/>
    </location>
</feature>
<name>A0AAU9CVJ7_9GAMM</name>
<dbReference type="Proteomes" id="UP001321450">
    <property type="component" value="Chromosome"/>
</dbReference>
<evidence type="ECO:0000256" key="1">
    <source>
        <dbReference type="SAM" id="Phobius"/>
    </source>
</evidence>
<dbReference type="KEGG" id="meiy:MIN45_P1089"/>
<keyword evidence="1" id="KW-0472">Membrane</keyword>
<keyword evidence="3" id="KW-1185">Reference proteome</keyword>
<gene>
    <name evidence="2" type="ORF">MIN45_P1089</name>
</gene>
<sequence>MKERLRRYWRALRKRLSLKVLIGGPAGIFAWSLSGAGALAVVIWGLKTIALPLLMIKTASWGIWGAGVLHQSQRRKKRLEEAGAKDSGAANKRS</sequence>
<organism evidence="2 3">
    <name type="scientific">Methylomarinovum tepidoasis</name>
    <dbReference type="NCBI Taxonomy" id="2840183"/>
    <lineage>
        <taxon>Bacteria</taxon>
        <taxon>Pseudomonadati</taxon>
        <taxon>Pseudomonadota</taxon>
        <taxon>Gammaproteobacteria</taxon>
        <taxon>Methylococcales</taxon>
        <taxon>Methylothermaceae</taxon>
        <taxon>Methylomarinovum</taxon>
    </lineage>
</organism>
<feature type="transmembrane region" description="Helical" evidence="1">
    <location>
        <begin position="20"/>
        <end position="43"/>
    </location>
</feature>
<evidence type="ECO:0008006" key="4">
    <source>
        <dbReference type="Google" id="ProtNLM"/>
    </source>
</evidence>
<proteinExistence type="predicted"/>
<dbReference type="EMBL" id="AP024718">
    <property type="protein sequence ID" value="BCX88720.1"/>
    <property type="molecule type" value="Genomic_DNA"/>
</dbReference>
<evidence type="ECO:0000313" key="3">
    <source>
        <dbReference type="Proteomes" id="UP001321450"/>
    </source>
</evidence>
<accession>A0AAU9CVJ7</accession>
<keyword evidence="1" id="KW-0812">Transmembrane</keyword>
<reference evidence="3" key="1">
    <citation type="journal article" date="2024" name="Int. J. Syst. Evol. Microbiol.">
        <title>Methylomarinovum tepidoasis sp. nov., a moderately thermophilic methanotroph of the family Methylothermaceae isolated from a deep-sea hydrothermal field.</title>
        <authorList>
            <person name="Hirayama H."/>
            <person name="Takaki Y."/>
            <person name="Abe M."/>
            <person name="Miyazaki M."/>
            <person name="Uematsu K."/>
            <person name="Matsui Y."/>
            <person name="Takai K."/>
        </authorList>
    </citation>
    <scope>NUCLEOTIDE SEQUENCE [LARGE SCALE GENOMIC DNA]</scope>
    <source>
        <strain evidence="3">IN45</strain>
    </source>
</reference>
<dbReference type="AlphaFoldDB" id="A0AAU9CVJ7"/>